<proteinExistence type="inferred from homology"/>
<dbReference type="AlphaFoldDB" id="A0A517LTZ4"/>
<evidence type="ECO:0000313" key="4">
    <source>
        <dbReference type="Proteomes" id="UP000319557"/>
    </source>
</evidence>
<evidence type="ECO:0000313" key="3">
    <source>
        <dbReference type="EMBL" id="QDS86095.1"/>
    </source>
</evidence>
<protein>
    <submittedName>
        <fullName evidence="3">Short-chain reductase protein NovJ</fullName>
        <ecNumber evidence="3">1.1.1.-</ecNumber>
    </submittedName>
</protein>
<dbReference type="PANTHER" id="PTHR43639">
    <property type="entry name" value="OXIDOREDUCTASE, SHORT-CHAIN DEHYDROGENASE/REDUCTASE FAMILY (AFU_ORTHOLOGUE AFUA_5G02870)"/>
    <property type="match status" value="1"/>
</dbReference>
<keyword evidence="2 3" id="KW-0560">Oxidoreductase</keyword>
<dbReference type="InterPro" id="IPR002347">
    <property type="entry name" value="SDR_fam"/>
</dbReference>
<dbReference type="Gene3D" id="3.40.50.720">
    <property type="entry name" value="NAD(P)-binding Rossmann-like Domain"/>
    <property type="match status" value="1"/>
</dbReference>
<gene>
    <name evidence="3" type="primary">novJ</name>
    <name evidence="3" type="ORF">EC9_02530</name>
</gene>
<sequence length="120" mass="12818">MTQRPPLADDLPDSIDALAYCHGFFNLGPLRSLTEQTIRNDFEINVIGAVRCVQSCLVAFKSGAPARVLLVSTVAVQQGLTMHTSVTAAKGAIESLTRTWAAEFAPEVRVNCIASALTVT</sequence>
<dbReference type="KEGG" id="ruv:EC9_02530"/>
<dbReference type="PANTHER" id="PTHR43639:SF1">
    <property type="entry name" value="SHORT-CHAIN DEHYDROGENASE_REDUCTASE FAMILY PROTEIN"/>
    <property type="match status" value="1"/>
</dbReference>
<name>A0A517LTZ4_9BACT</name>
<dbReference type="EMBL" id="CP036261">
    <property type="protein sequence ID" value="QDS86095.1"/>
    <property type="molecule type" value="Genomic_DNA"/>
</dbReference>
<organism evidence="3 4">
    <name type="scientific">Rosistilla ulvae</name>
    <dbReference type="NCBI Taxonomy" id="1930277"/>
    <lineage>
        <taxon>Bacteria</taxon>
        <taxon>Pseudomonadati</taxon>
        <taxon>Planctomycetota</taxon>
        <taxon>Planctomycetia</taxon>
        <taxon>Pirellulales</taxon>
        <taxon>Pirellulaceae</taxon>
        <taxon>Rosistilla</taxon>
    </lineage>
</organism>
<dbReference type="EC" id="1.1.1.-" evidence="3"/>
<comment type="similarity">
    <text evidence="1">Belongs to the short-chain dehydrogenases/reductases (SDR) family.</text>
</comment>
<dbReference type="Proteomes" id="UP000319557">
    <property type="component" value="Chromosome"/>
</dbReference>
<dbReference type="CDD" id="cd05233">
    <property type="entry name" value="SDR_c"/>
    <property type="match status" value="1"/>
</dbReference>
<keyword evidence="4" id="KW-1185">Reference proteome</keyword>
<dbReference type="Pfam" id="PF13561">
    <property type="entry name" value="adh_short_C2"/>
    <property type="match status" value="1"/>
</dbReference>
<evidence type="ECO:0000256" key="1">
    <source>
        <dbReference type="ARBA" id="ARBA00006484"/>
    </source>
</evidence>
<reference evidence="3 4" key="1">
    <citation type="submission" date="2019-02" db="EMBL/GenBank/DDBJ databases">
        <title>Deep-cultivation of Planctomycetes and their phenomic and genomic characterization uncovers novel biology.</title>
        <authorList>
            <person name="Wiegand S."/>
            <person name="Jogler M."/>
            <person name="Boedeker C."/>
            <person name="Pinto D."/>
            <person name="Vollmers J."/>
            <person name="Rivas-Marin E."/>
            <person name="Kohn T."/>
            <person name="Peeters S.H."/>
            <person name="Heuer A."/>
            <person name="Rast P."/>
            <person name="Oberbeckmann S."/>
            <person name="Bunk B."/>
            <person name="Jeske O."/>
            <person name="Meyerdierks A."/>
            <person name="Storesund J.E."/>
            <person name="Kallscheuer N."/>
            <person name="Luecker S."/>
            <person name="Lage O.M."/>
            <person name="Pohl T."/>
            <person name="Merkel B.J."/>
            <person name="Hornburger P."/>
            <person name="Mueller R.-W."/>
            <person name="Bruemmer F."/>
            <person name="Labrenz M."/>
            <person name="Spormann A.M."/>
            <person name="Op den Camp H."/>
            <person name="Overmann J."/>
            <person name="Amann R."/>
            <person name="Jetten M.S.M."/>
            <person name="Mascher T."/>
            <person name="Medema M.H."/>
            <person name="Devos D.P."/>
            <person name="Kaster A.-K."/>
            <person name="Ovreas L."/>
            <person name="Rohde M."/>
            <person name="Galperin M.Y."/>
            <person name="Jogler C."/>
        </authorList>
    </citation>
    <scope>NUCLEOTIDE SEQUENCE [LARGE SCALE GENOMIC DNA]</scope>
    <source>
        <strain evidence="3 4">EC9</strain>
    </source>
</reference>
<dbReference type="GO" id="GO:0016491">
    <property type="term" value="F:oxidoreductase activity"/>
    <property type="evidence" value="ECO:0007669"/>
    <property type="project" value="UniProtKB-KW"/>
</dbReference>
<accession>A0A517LTZ4</accession>
<dbReference type="SUPFAM" id="SSF51735">
    <property type="entry name" value="NAD(P)-binding Rossmann-fold domains"/>
    <property type="match status" value="1"/>
</dbReference>
<dbReference type="InterPro" id="IPR036291">
    <property type="entry name" value="NAD(P)-bd_dom_sf"/>
</dbReference>
<evidence type="ECO:0000256" key="2">
    <source>
        <dbReference type="ARBA" id="ARBA00023002"/>
    </source>
</evidence>